<dbReference type="EMBL" id="CAJNOK010044454">
    <property type="protein sequence ID" value="CAF1574583.1"/>
    <property type="molecule type" value="Genomic_DNA"/>
</dbReference>
<name>A0A8S2FWH1_9BILA</name>
<dbReference type="EMBL" id="CAJOBA010067350">
    <property type="protein sequence ID" value="CAF4370773.1"/>
    <property type="molecule type" value="Genomic_DNA"/>
</dbReference>
<organism evidence="2 4">
    <name type="scientific">Didymodactylos carnosus</name>
    <dbReference type="NCBI Taxonomy" id="1234261"/>
    <lineage>
        <taxon>Eukaryota</taxon>
        <taxon>Metazoa</taxon>
        <taxon>Spiralia</taxon>
        <taxon>Gnathifera</taxon>
        <taxon>Rotifera</taxon>
        <taxon>Eurotatoria</taxon>
        <taxon>Bdelloidea</taxon>
        <taxon>Philodinida</taxon>
        <taxon>Philodinidae</taxon>
        <taxon>Didymodactylos</taxon>
    </lineage>
</organism>
<dbReference type="AlphaFoldDB" id="A0A8S2FWH1"/>
<evidence type="ECO:0000256" key="1">
    <source>
        <dbReference type="SAM" id="MobiDB-lite"/>
    </source>
</evidence>
<gene>
    <name evidence="2" type="ORF">OVA965_LOCUS40576</name>
    <name evidence="3" type="ORF">TMI583_LOCUS42036</name>
</gene>
<feature type="region of interest" description="Disordered" evidence="1">
    <location>
        <begin position="185"/>
        <end position="214"/>
    </location>
</feature>
<dbReference type="Proteomes" id="UP000682733">
    <property type="component" value="Unassembled WGS sequence"/>
</dbReference>
<dbReference type="Proteomes" id="UP000677228">
    <property type="component" value="Unassembled WGS sequence"/>
</dbReference>
<feature type="region of interest" description="Disordered" evidence="1">
    <location>
        <begin position="361"/>
        <end position="386"/>
    </location>
</feature>
<proteinExistence type="predicted"/>
<feature type="compositionally biased region" description="Basic and acidic residues" evidence="1">
    <location>
        <begin position="197"/>
        <end position="214"/>
    </location>
</feature>
<sequence>STLVDLLKQSKELPPDVIEKVLKSVENMSAKELNELAKNLDHLPPDMKERVMKEIMKNLKNLDPKAQATILQQMLNNTDNLDPKVLEEIMRNVANLTPTAIKELLRKADKLPPDALKELLKHVDQIPVSVLEELIKNADQLAPEVIAALLASKDLPPAIREKLLKEINKNKKLKEKLKSLDPLTQGVQGVGKVQPKAKPDAKKPKLDVPKPKTGSEKKIRDLYEKLFGKDVTGRLDMDMDFLAGIDESELEDIFQDPEFLNMDPNLSPEARKKLIEEIRKKRSKRRIADVPPLSKEKLQDIEDPLDYLYKYCIIHPDRMAVYERVFLNTIKKQKPLFEGMNPPEHTVKLINTKRGGEGWSNVGGGNYVNDPKQYHALDSSDDDDDE</sequence>
<evidence type="ECO:0000313" key="2">
    <source>
        <dbReference type="EMBL" id="CAF1574583.1"/>
    </source>
</evidence>
<reference evidence="2" key="1">
    <citation type="submission" date="2021-02" db="EMBL/GenBank/DDBJ databases">
        <authorList>
            <person name="Nowell W R."/>
        </authorList>
    </citation>
    <scope>NUCLEOTIDE SEQUENCE</scope>
</reference>
<comment type="caution">
    <text evidence="2">The sequence shown here is derived from an EMBL/GenBank/DDBJ whole genome shotgun (WGS) entry which is preliminary data.</text>
</comment>
<evidence type="ECO:0000313" key="4">
    <source>
        <dbReference type="Proteomes" id="UP000677228"/>
    </source>
</evidence>
<accession>A0A8S2FWH1</accession>
<protein>
    <submittedName>
        <fullName evidence="2">Uncharacterized protein</fullName>
    </submittedName>
</protein>
<feature type="non-terminal residue" evidence="2">
    <location>
        <position position="386"/>
    </location>
</feature>
<evidence type="ECO:0000313" key="3">
    <source>
        <dbReference type="EMBL" id="CAF4370773.1"/>
    </source>
</evidence>